<reference evidence="1 2" key="1">
    <citation type="submission" date="2016-12" db="EMBL/GenBank/DDBJ databases">
        <authorList>
            <person name="Song W.-J."/>
            <person name="Kurnit D.M."/>
        </authorList>
    </citation>
    <scope>NUCLEOTIDE SEQUENCE [LARGE SCALE GENOMIC DNA]</scope>
    <source>
        <strain evidence="1 2">STM7296</strain>
    </source>
</reference>
<accession>A0A1N7RP61</accession>
<dbReference type="Proteomes" id="UP000187012">
    <property type="component" value="Unassembled WGS sequence"/>
</dbReference>
<proteinExistence type="predicted"/>
<sequence>MGIIRILGADAIYRKFPVDATCRLRFAWAQAKGKKKRHCSAAPLCPFRRPVHTSRR</sequence>
<protein>
    <submittedName>
        <fullName evidence="1">Uncharacterized protein</fullName>
    </submittedName>
</protein>
<evidence type="ECO:0000313" key="2">
    <source>
        <dbReference type="Proteomes" id="UP000187012"/>
    </source>
</evidence>
<evidence type="ECO:0000313" key="1">
    <source>
        <dbReference type="EMBL" id="SIT36883.1"/>
    </source>
</evidence>
<keyword evidence="2" id="KW-1185">Reference proteome</keyword>
<dbReference type="EMBL" id="CYGX02000010">
    <property type="protein sequence ID" value="SIT36883.1"/>
    <property type="molecule type" value="Genomic_DNA"/>
</dbReference>
<dbReference type="AlphaFoldDB" id="A0A1N7RP61"/>
<organism evidence="1 2">
    <name type="scientific">Paraburkholderia ribeironis</name>
    <dbReference type="NCBI Taxonomy" id="1247936"/>
    <lineage>
        <taxon>Bacteria</taxon>
        <taxon>Pseudomonadati</taxon>
        <taxon>Pseudomonadota</taxon>
        <taxon>Betaproteobacteria</taxon>
        <taxon>Burkholderiales</taxon>
        <taxon>Burkholderiaceae</taxon>
        <taxon>Paraburkholderia</taxon>
    </lineage>
</organism>
<gene>
    <name evidence="1" type="ORF">BN2475_100006</name>
</gene>
<name>A0A1N7RP61_9BURK</name>